<feature type="region of interest" description="Disordered" evidence="1">
    <location>
        <begin position="17"/>
        <end position="36"/>
    </location>
</feature>
<reference evidence="2 3" key="2">
    <citation type="submission" date="2017-02" db="EMBL/GenBank/DDBJ databases">
        <title>A genome survey and senescence transcriptome analysis in Lentinula edodes.</title>
        <authorList>
            <person name="Sakamoto Y."/>
            <person name="Nakade K."/>
            <person name="Sato S."/>
            <person name="Yoshida Y."/>
            <person name="Miyazaki K."/>
            <person name="Natsume S."/>
            <person name="Konno N."/>
        </authorList>
    </citation>
    <scope>NUCLEOTIDE SEQUENCE [LARGE SCALE GENOMIC DNA]</scope>
    <source>
        <strain evidence="2 3">NBRC 111202</strain>
    </source>
</reference>
<name>A0A1Q3EKZ0_LENED</name>
<evidence type="ECO:0000256" key="1">
    <source>
        <dbReference type="SAM" id="MobiDB-lite"/>
    </source>
</evidence>
<accession>A0A1Q3EKZ0</accession>
<evidence type="ECO:0000313" key="3">
    <source>
        <dbReference type="Proteomes" id="UP000188533"/>
    </source>
</evidence>
<evidence type="ECO:0000313" key="2">
    <source>
        <dbReference type="EMBL" id="GAW07888.1"/>
    </source>
</evidence>
<dbReference type="EMBL" id="BDGU01000525">
    <property type="protein sequence ID" value="GAW07888.1"/>
    <property type="molecule type" value="Genomic_DNA"/>
</dbReference>
<comment type="caution">
    <text evidence="2">The sequence shown here is derived from an EMBL/GenBank/DDBJ whole genome shotgun (WGS) entry which is preliminary data.</text>
</comment>
<sequence>MTDLLAFKSWLEDQRRRGVAEEDGQGRNLTPGTDIKDTRSSSYLPFLQTIILRTALERKKLGNEDRGAKAPGGGFYSAPGKILHLTWRHEQLLKRTSLRNAMRDLGGTLGGTLRSRLGYSRPMGILRDKVSYSRQIGILRIGNVRRTEDKDHAMVI</sequence>
<reference evidence="2 3" key="1">
    <citation type="submission" date="2016-08" db="EMBL/GenBank/DDBJ databases">
        <authorList>
            <consortium name="Lentinula edodes genome sequencing consortium"/>
            <person name="Sakamoto Y."/>
            <person name="Nakade K."/>
            <person name="Sato S."/>
            <person name="Yoshida Y."/>
            <person name="Miyazaki K."/>
            <person name="Natsume S."/>
            <person name="Konno N."/>
        </authorList>
    </citation>
    <scope>NUCLEOTIDE SEQUENCE [LARGE SCALE GENOMIC DNA]</scope>
    <source>
        <strain evidence="2 3">NBRC 111202</strain>
    </source>
</reference>
<proteinExistence type="predicted"/>
<protein>
    <submittedName>
        <fullName evidence="2">Uncharacterized protein</fullName>
    </submittedName>
</protein>
<keyword evidence="3" id="KW-1185">Reference proteome</keyword>
<gene>
    <name evidence="2" type="ORF">LENED_009913</name>
</gene>
<organism evidence="2 3">
    <name type="scientific">Lentinula edodes</name>
    <name type="common">Shiitake mushroom</name>
    <name type="synonym">Lentinus edodes</name>
    <dbReference type="NCBI Taxonomy" id="5353"/>
    <lineage>
        <taxon>Eukaryota</taxon>
        <taxon>Fungi</taxon>
        <taxon>Dikarya</taxon>
        <taxon>Basidiomycota</taxon>
        <taxon>Agaricomycotina</taxon>
        <taxon>Agaricomycetes</taxon>
        <taxon>Agaricomycetidae</taxon>
        <taxon>Agaricales</taxon>
        <taxon>Marasmiineae</taxon>
        <taxon>Omphalotaceae</taxon>
        <taxon>Lentinula</taxon>
    </lineage>
</organism>
<dbReference type="AlphaFoldDB" id="A0A1Q3EKZ0"/>
<dbReference type="Proteomes" id="UP000188533">
    <property type="component" value="Unassembled WGS sequence"/>
</dbReference>